<organism evidence="2 3">
    <name type="scientific">Zeimonas arvi</name>
    <dbReference type="NCBI Taxonomy" id="2498847"/>
    <lineage>
        <taxon>Bacteria</taxon>
        <taxon>Pseudomonadati</taxon>
        <taxon>Pseudomonadota</taxon>
        <taxon>Betaproteobacteria</taxon>
        <taxon>Burkholderiales</taxon>
        <taxon>Burkholderiaceae</taxon>
        <taxon>Zeimonas</taxon>
    </lineage>
</organism>
<gene>
    <name evidence="2" type="ORF">FHP08_04345</name>
</gene>
<dbReference type="InterPro" id="IPR004360">
    <property type="entry name" value="Glyas_Fos-R_dOase_dom"/>
</dbReference>
<keyword evidence="3" id="KW-1185">Reference proteome</keyword>
<protein>
    <submittedName>
        <fullName evidence="2">VOC family protein</fullName>
    </submittedName>
</protein>
<dbReference type="Pfam" id="PF00903">
    <property type="entry name" value="Glyoxalase"/>
    <property type="match status" value="1"/>
</dbReference>
<dbReference type="InterPro" id="IPR037523">
    <property type="entry name" value="VOC_core"/>
</dbReference>
<evidence type="ECO:0000313" key="2">
    <source>
        <dbReference type="EMBL" id="TXL68913.1"/>
    </source>
</evidence>
<dbReference type="OrthoDB" id="9792323at2"/>
<dbReference type="CDD" id="cd07247">
    <property type="entry name" value="SgaA_N_like"/>
    <property type="match status" value="1"/>
</dbReference>
<accession>A0A5C8P6G7</accession>
<proteinExistence type="predicted"/>
<reference evidence="2 3" key="1">
    <citation type="submission" date="2019-06" db="EMBL/GenBank/DDBJ databases">
        <title>Quisquiliibacterium sp. nov., isolated from a maize field.</title>
        <authorList>
            <person name="Lin S.-Y."/>
            <person name="Tsai C.-F."/>
            <person name="Young C.-C."/>
        </authorList>
    </citation>
    <scope>NUCLEOTIDE SEQUENCE [LARGE SCALE GENOMIC DNA]</scope>
    <source>
        <strain evidence="2 3">CC-CFT501</strain>
    </source>
</reference>
<comment type="caution">
    <text evidence="2">The sequence shown here is derived from an EMBL/GenBank/DDBJ whole genome shotgun (WGS) entry which is preliminary data.</text>
</comment>
<name>A0A5C8P6G7_9BURK</name>
<dbReference type="RefSeq" id="WP_147703049.1">
    <property type="nucleotide sequence ID" value="NZ_VDUY01000001.1"/>
</dbReference>
<dbReference type="InterPro" id="IPR052164">
    <property type="entry name" value="Anthracycline_SecMetBiosynth"/>
</dbReference>
<dbReference type="Proteomes" id="UP000321548">
    <property type="component" value="Unassembled WGS sequence"/>
</dbReference>
<feature type="domain" description="VOC" evidence="1">
    <location>
        <begin position="6"/>
        <end position="122"/>
    </location>
</feature>
<dbReference type="PANTHER" id="PTHR33993">
    <property type="entry name" value="GLYOXALASE-RELATED"/>
    <property type="match status" value="1"/>
</dbReference>
<dbReference type="PROSITE" id="PS51819">
    <property type="entry name" value="VOC"/>
    <property type="match status" value="1"/>
</dbReference>
<evidence type="ECO:0000259" key="1">
    <source>
        <dbReference type="PROSITE" id="PS51819"/>
    </source>
</evidence>
<dbReference type="SUPFAM" id="SSF54593">
    <property type="entry name" value="Glyoxalase/Bleomycin resistance protein/Dihydroxybiphenyl dioxygenase"/>
    <property type="match status" value="1"/>
</dbReference>
<dbReference type="EMBL" id="VDUY01000001">
    <property type="protein sequence ID" value="TXL68913.1"/>
    <property type="molecule type" value="Genomic_DNA"/>
</dbReference>
<dbReference type="AlphaFoldDB" id="A0A5C8P6G7"/>
<dbReference type="PANTHER" id="PTHR33993:SF14">
    <property type="entry name" value="GB|AAF24581.1"/>
    <property type="match status" value="1"/>
</dbReference>
<dbReference type="Gene3D" id="3.10.180.10">
    <property type="entry name" value="2,3-Dihydroxybiphenyl 1,2-Dioxygenase, domain 1"/>
    <property type="match status" value="1"/>
</dbReference>
<sequence length="125" mass="13206">MQAQSPFLWHELVTADQAVSGAFFSGLFGWTRREVDAGPYGTYTLFQAKGQDVAGMMNPTPDSPGKGAYWHFYIAVADADDSARRAVSLGGSVVVAPHDVPGVSRICAVADPAGAVAHLMQPLAR</sequence>
<evidence type="ECO:0000313" key="3">
    <source>
        <dbReference type="Proteomes" id="UP000321548"/>
    </source>
</evidence>
<dbReference type="InterPro" id="IPR029068">
    <property type="entry name" value="Glyas_Bleomycin-R_OHBP_Dase"/>
</dbReference>